<feature type="region of interest" description="Disordered" evidence="1">
    <location>
        <begin position="85"/>
        <end position="109"/>
    </location>
</feature>
<evidence type="ECO:0000313" key="2">
    <source>
        <dbReference type="EMBL" id="PXA02804.1"/>
    </source>
</evidence>
<evidence type="ECO:0000256" key="1">
    <source>
        <dbReference type="SAM" id="MobiDB-lite"/>
    </source>
</evidence>
<dbReference type="EMBL" id="QHJQ01000030">
    <property type="protein sequence ID" value="PXA02804.1"/>
    <property type="molecule type" value="Genomic_DNA"/>
</dbReference>
<dbReference type="RefSeq" id="WP_110132321.1">
    <property type="nucleotide sequence ID" value="NZ_QHJQ01000030.1"/>
</dbReference>
<reference evidence="2 3" key="1">
    <citation type="submission" date="2018-05" db="EMBL/GenBank/DDBJ databases">
        <title>Coraliomargarita sinensis sp. nov., isolated from a marine solar saltern.</title>
        <authorList>
            <person name="Zhou L.Y."/>
        </authorList>
    </citation>
    <scope>NUCLEOTIDE SEQUENCE [LARGE SCALE GENOMIC DNA]</scope>
    <source>
        <strain evidence="2 3">WN38</strain>
    </source>
</reference>
<keyword evidence="3" id="KW-1185">Reference proteome</keyword>
<dbReference type="AlphaFoldDB" id="A0A317ZCD5"/>
<dbReference type="InParanoid" id="A0A317ZCD5"/>
<name>A0A317ZCD5_9BACT</name>
<dbReference type="Proteomes" id="UP000247099">
    <property type="component" value="Unassembled WGS sequence"/>
</dbReference>
<comment type="caution">
    <text evidence="2">The sequence shown here is derived from an EMBL/GenBank/DDBJ whole genome shotgun (WGS) entry which is preliminary data.</text>
</comment>
<organism evidence="2 3">
    <name type="scientific">Coraliomargarita sinensis</name>
    <dbReference type="NCBI Taxonomy" id="2174842"/>
    <lineage>
        <taxon>Bacteria</taxon>
        <taxon>Pseudomonadati</taxon>
        <taxon>Verrucomicrobiota</taxon>
        <taxon>Opitutia</taxon>
        <taxon>Puniceicoccales</taxon>
        <taxon>Coraliomargaritaceae</taxon>
        <taxon>Coraliomargarita</taxon>
    </lineage>
</organism>
<evidence type="ECO:0000313" key="3">
    <source>
        <dbReference type="Proteomes" id="UP000247099"/>
    </source>
</evidence>
<proteinExistence type="predicted"/>
<accession>A0A317ZCD5</accession>
<protein>
    <submittedName>
        <fullName evidence="2">Uncharacterized protein</fullName>
    </submittedName>
</protein>
<sequence>MKLIFTILLIALVLIGIAHYAGITVLDDIEVKETVEVSDESKERTERVKELTEAIELEHPEMTKEEAEKAAVRMRLSEEVLARREVGVDPVDADNPVNPPENPKNQLDD</sequence>
<gene>
    <name evidence="2" type="ORF">DDZ13_15240</name>
</gene>